<dbReference type="SUPFAM" id="SSF52980">
    <property type="entry name" value="Restriction endonuclease-like"/>
    <property type="match status" value="1"/>
</dbReference>
<sequence>MKYRYETNDANTYHLLLQRAKEMRNNPTEAERTLWQHLSGNQMGVHFRRQHPVLDYIPDFVCLALKLIIEVDGDYHCTEEQRKKDEERSQWLATKGFTILRFSNDDIFSRLHFVLDKIRNKMKEISNMHSFDNKPASLSQASAPSLWEGRGGFPVDKHGLPGRLLVFSAPSGSGKSTIVQWLVKEHPELNLHFSVSCTSRLPRGTEQNGVEYFFISPEEFKKKIENKEFIEYEEVYKDRYYGTLKSQVEQQISRGENVVFDVDVKGGCNIKQCYGSRAMSIFVQPPSIEELRRRLNSRGTDTPEVIEQRLAKADYELSFARKFDHIVVNDDLETAKQKTYELLSTFLNQR</sequence>
<dbReference type="InterPro" id="IPR008145">
    <property type="entry name" value="GK/Ca_channel_bsu"/>
</dbReference>
<protein>
    <recommendedName>
        <fullName evidence="5 13">Guanylate kinase</fullName>
        <ecNumber evidence="4 13">2.7.4.8</ecNumber>
    </recommendedName>
    <alternativeName>
        <fullName evidence="11 13">GMP kinase</fullName>
    </alternativeName>
</protein>
<comment type="caution">
    <text evidence="15">The sequence shown here is derived from an EMBL/GenBank/DDBJ whole genome shotgun (WGS) entry which is preliminary data.</text>
</comment>
<dbReference type="InterPro" id="IPR017665">
    <property type="entry name" value="Guanylate_kinase"/>
</dbReference>
<dbReference type="Proteomes" id="UP000003167">
    <property type="component" value="Unassembled WGS sequence"/>
</dbReference>
<keyword evidence="10 13" id="KW-0067">ATP-binding</keyword>
<dbReference type="InterPro" id="IPR047216">
    <property type="entry name" value="Endonuclease_DUF559_bact"/>
</dbReference>
<dbReference type="InterPro" id="IPR007569">
    <property type="entry name" value="DUF559"/>
</dbReference>
<evidence type="ECO:0000256" key="6">
    <source>
        <dbReference type="ARBA" id="ARBA00022490"/>
    </source>
</evidence>
<accession>H1HP06</accession>
<comment type="function">
    <text evidence="1 13">Essential for recycling GMP and indirectly, cGMP.</text>
</comment>
<dbReference type="Gene3D" id="3.40.50.300">
    <property type="entry name" value="P-loop containing nucleotide triphosphate hydrolases"/>
    <property type="match status" value="1"/>
</dbReference>
<dbReference type="NCBIfam" id="TIGR03263">
    <property type="entry name" value="guanyl_kin"/>
    <property type="match status" value="1"/>
</dbReference>
<feature type="domain" description="Guanylate kinase-like" evidence="14">
    <location>
        <begin position="162"/>
        <end position="344"/>
    </location>
</feature>
<dbReference type="RefSeq" id="WP_008565920.1">
    <property type="nucleotide sequence ID" value="NZ_JH594506.1"/>
</dbReference>
<dbReference type="EMBL" id="AGEK01000032">
    <property type="protein sequence ID" value="EHO68646.1"/>
    <property type="molecule type" value="Genomic_DNA"/>
</dbReference>
<gene>
    <name evidence="13" type="primary">gmk</name>
    <name evidence="15" type="ORF">HMPREF9944_01900</name>
</gene>
<dbReference type="PATRIC" id="fig|999422.3.peg.1997"/>
<dbReference type="SUPFAM" id="SSF52540">
    <property type="entry name" value="P-loop containing nucleoside triphosphate hydrolases"/>
    <property type="match status" value="1"/>
</dbReference>
<evidence type="ECO:0000256" key="8">
    <source>
        <dbReference type="ARBA" id="ARBA00022741"/>
    </source>
</evidence>
<dbReference type="SMART" id="SM00072">
    <property type="entry name" value="GuKc"/>
    <property type="match status" value="1"/>
</dbReference>
<dbReference type="EC" id="2.7.4.8" evidence="4 13"/>
<dbReference type="InterPro" id="IPR020590">
    <property type="entry name" value="Guanylate_kinase_CS"/>
</dbReference>
<dbReference type="FunFam" id="3.30.63.10:FF:000005">
    <property type="entry name" value="Guanylate kinase"/>
    <property type="match status" value="1"/>
</dbReference>
<evidence type="ECO:0000256" key="7">
    <source>
        <dbReference type="ARBA" id="ARBA00022679"/>
    </source>
</evidence>
<dbReference type="STRING" id="999422.HMPREF9944_01900"/>
<evidence type="ECO:0000313" key="15">
    <source>
        <dbReference type="EMBL" id="EHO68646.1"/>
    </source>
</evidence>
<dbReference type="PROSITE" id="PS00856">
    <property type="entry name" value="GUANYLATE_KINASE_1"/>
    <property type="match status" value="1"/>
</dbReference>
<dbReference type="GO" id="GO:0004385">
    <property type="term" value="F:GMP kinase activity"/>
    <property type="evidence" value="ECO:0007669"/>
    <property type="project" value="UniProtKB-UniRule"/>
</dbReference>
<keyword evidence="6 13" id="KW-0963">Cytoplasm</keyword>
<evidence type="ECO:0000256" key="2">
    <source>
        <dbReference type="ARBA" id="ARBA00004496"/>
    </source>
</evidence>
<dbReference type="CDD" id="cd00071">
    <property type="entry name" value="GMPK"/>
    <property type="match status" value="1"/>
</dbReference>
<evidence type="ECO:0000256" key="10">
    <source>
        <dbReference type="ARBA" id="ARBA00022840"/>
    </source>
</evidence>
<dbReference type="InterPro" id="IPR011335">
    <property type="entry name" value="Restrct_endonuc-II-like"/>
</dbReference>
<dbReference type="AlphaFoldDB" id="H1HP06"/>
<evidence type="ECO:0000256" key="5">
    <source>
        <dbReference type="ARBA" id="ARBA00016296"/>
    </source>
</evidence>
<name>H1HP06_9BACT</name>
<proteinExistence type="inferred from homology"/>
<dbReference type="GO" id="GO:0005829">
    <property type="term" value="C:cytosol"/>
    <property type="evidence" value="ECO:0007669"/>
    <property type="project" value="TreeGrafter"/>
</dbReference>
<dbReference type="CDD" id="cd01038">
    <property type="entry name" value="Endonuclease_DUF559"/>
    <property type="match status" value="1"/>
</dbReference>
<dbReference type="Pfam" id="PF04480">
    <property type="entry name" value="DUF559"/>
    <property type="match status" value="1"/>
</dbReference>
<dbReference type="GO" id="GO:0005524">
    <property type="term" value="F:ATP binding"/>
    <property type="evidence" value="ECO:0007669"/>
    <property type="project" value="UniProtKB-UniRule"/>
</dbReference>
<feature type="binding site" evidence="13">
    <location>
        <begin position="169"/>
        <end position="176"/>
    </location>
    <ligand>
        <name>ATP</name>
        <dbReference type="ChEBI" id="CHEBI:30616"/>
    </ligand>
</feature>
<dbReference type="Pfam" id="PF00625">
    <property type="entry name" value="Guanylate_kin"/>
    <property type="match status" value="1"/>
</dbReference>
<dbReference type="PANTHER" id="PTHR23117:SF13">
    <property type="entry name" value="GUANYLATE KINASE"/>
    <property type="match status" value="1"/>
</dbReference>
<evidence type="ECO:0000256" key="13">
    <source>
        <dbReference type="HAMAP-Rule" id="MF_00328"/>
    </source>
</evidence>
<keyword evidence="16" id="KW-1185">Reference proteome</keyword>
<evidence type="ECO:0000256" key="3">
    <source>
        <dbReference type="ARBA" id="ARBA00005790"/>
    </source>
</evidence>
<keyword evidence="9 13" id="KW-0418">Kinase</keyword>
<comment type="subcellular location">
    <subcellularLocation>
        <location evidence="2 13">Cytoplasm</location>
    </subcellularLocation>
</comment>
<evidence type="ECO:0000256" key="11">
    <source>
        <dbReference type="ARBA" id="ARBA00030128"/>
    </source>
</evidence>
<organism evidence="15 16">
    <name type="scientific">Segatella maculosa OT 289</name>
    <dbReference type="NCBI Taxonomy" id="999422"/>
    <lineage>
        <taxon>Bacteria</taxon>
        <taxon>Pseudomonadati</taxon>
        <taxon>Bacteroidota</taxon>
        <taxon>Bacteroidia</taxon>
        <taxon>Bacteroidales</taxon>
        <taxon>Prevotellaceae</taxon>
        <taxon>Segatella</taxon>
    </lineage>
</organism>
<dbReference type="InterPro" id="IPR008144">
    <property type="entry name" value="Guanylate_kin-like_dom"/>
</dbReference>
<reference evidence="15 16" key="1">
    <citation type="submission" date="2011-12" db="EMBL/GenBank/DDBJ databases">
        <title>The Genome Sequence of Prevotella maculosa OT 289.</title>
        <authorList>
            <consortium name="The Broad Institute Genome Sequencing Platform"/>
            <person name="Earl A."/>
            <person name="Ward D."/>
            <person name="Feldgarden M."/>
            <person name="Gevers D."/>
            <person name="Izard J."/>
            <person name="Blanton J.M."/>
            <person name="Mathney J."/>
            <person name="Tanner A.C."/>
            <person name="Dewhirst F.E."/>
            <person name="Young S.K."/>
            <person name="Zeng Q."/>
            <person name="Gargeya S."/>
            <person name="Fitzgerald M."/>
            <person name="Haas B."/>
            <person name="Abouelleil A."/>
            <person name="Alvarado L."/>
            <person name="Arachchi H.M."/>
            <person name="Berlin A."/>
            <person name="Chapman S.B."/>
            <person name="Gearin G."/>
            <person name="Goldberg J."/>
            <person name="Griggs A."/>
            <person name="Gujja S."/>
            <person name="Hansen M."/>
            <person name="Heiman D."/>
            <person name="Howarth C."/>
            <person name="Larimer J."/>
            <person name="Lui A."/>
            <person name="MacDonald P.J.P."/>
            <person name="McCowen C."/>
            <person name="Montmayeur A."/>
            <person name="Murphy C."/>
            <person name="Neiman D."/>
            <person name="Pearson M."/>
            <person name="Priest M."/>
            <person name="Roberts A."/>
            <person name="Saif S."/>
            <person name="Shea T."/>
            <person name="Sisk P."/>
            <person name="Stolte C."/>
            <person name="Sykes S."/>
            <person name="Wortman J."/>
            <person name="Nusbaum C."/>
            <person name="Birren B."/>
        </authorList>
    </citation>
    <scope>NUCLEOTIDE SEQUENCE [LARGE SCALE GENOMIC DNA]</scope>
    <source>
        <strain evidence="15 16">OT 289</strain>
    </source>
</reference>
<evidence type="ECO:0000256" key="12">
    <source>
        <dbReference type="ARBA" id="ARBA00048594"/>
    </source>
</evidence>
<keyword evidence="7 13" id="KW-0808">Transferase</keyword>
<evidence type="ECO:0000256" key="9">
    <source>
        <dbReference type="ARBA" id="ARBA00022777"/>
    </source>
</evidence>
<keyword evidence="8 13" id="KW-0547">Nucleotide-binding</keyword>
<dbReference type="InterPro" id="IPR027417">
    <property type="entry name" value="P-loop_NTPase"/>
</dbReference>
<evidence type="ECO:0000256" key="1">
    <source>
        <dbReference type="ARBA" id="ARBA00003531"/>
    </source>
</evidence>
<dbReference type="PANTHER" id="PTHR23117">
    <property type="entry name" value="GUANYLATE KINASE-RELATED"/>
    <property type="match status" value="1"/>
</dbReference>
<dbReference type="HOGENOM" id="CLU_801337_0_0_10"/>
<dbReference type="Gene3D" id="3.30.63.10">
    <property type="entry name" value="Guanylate Kinase phosphate binding domain"/>
    <property type="match status" value="1"/>
</dbReference>
<comment type="catalytic activity">
    <reaction evidence="12 13">
        <text>GMP + ATP = GDP + ADP</text>
        <dbReference type="Rhea" id="RHEA:20780"/>
        <dbReference type="ChEBI" id="CHEBI:30616"/>
        <dbReference type="ChEBI" id="CHEBI:58115"/>
        <dbReference type="ChEBI" id="CHEBI:58189"/>
        <dbReference type="ChEBI" id="CHEBI:456216"/>
        <dbReference type="EC" id="2.7.4.8"/>
    </reaction>
</comment>
<comment type="similarity">
    <text evidence="3 13">Belongs to the guanylate kinase family.</text>
</comment>
<dbReference type="PROSITE" id="PS50052">
    <property type="entry name" value="GUANYLATE_KINASE_2"/>
    <property type="match status" value="1"/>
</dbReference>
<dbReference type="OrthoDB" id="9808150at2"/>
<dbReference type="Gene3D" id="3.40.960.10">
    <property type="entry name" value="VSR Endonuclease"/>
    <property type="match status" value="1"/>
</dbReference>
<evidence type="ECO:0000256" key="4">
    <source>
        <dbReference type="ARBA" id="ARBA00012961"/>
    </source>
</evidence>
<evidence type="ECO:0000313" key="16">
    <source>
        <dbReference type="Proteomes" id="UP000003167"/>
    </source>
</evidence>
<evidence type="ECO:0000259" key="14">
    <source>
        <dbReference type="PROSITE" id="PS50052"/>
    </source>
</evidence>
<dbReference type="HAMAP" id="MF_00328">
    <property type="entry name" value="Guanylate_kinase"/>
    <property type="match status" value="1"/>
</dbReference>